<name>A0A556TLQ3_BAGYA</name>
<gene>
    <name evidence="2" type="ORF">Baya_1655</name>
</gene>
<evidence type="ECO:0000313" key="3">
    <source>
        <dbReference type="Proteomes" id="UP000319801"/>
    </source>
</evidence>
<evidence type="ECO:0000313" key="2">
    <source>
        <dbReference type="EMBL" id="TSK20107.1"/>
    </source>
</evidence>
<protein>
    <submittedName>
        <fullName evidence="2">Uncharacterized protein</fullName>
    </submittedName>
</protein>
<proteinExistence type="predicted"/>
<accession>A0A556TLQ3</accession>
<dbReference type="EMBL" id="VCAZ01000005">
    <property type="protein sequence ID" value="TSK20107.1"/>
    <property type="molecule type" value="Genomic_DNA"/>
</dbReference>
<comment type="caution">
    <text evidence="2">The sequence shown here is derived from an EMBL/GenBank/DDBJ whole genome shotgun (WGS) entry which is preliminary data.</text>
</comment>
<sequence>METSVSGVIVREEREALQRNRGTHPPAVRSVHLSRSSEFGESDTKQQRLSNSAHCAPKKDALTILGLDALV</sequence>
<reference evidence="2 3" key="1">
    <citation type="journal article" date="2019" name="Genome Biol. Evol.">
        <title>Whole-Genome Sequencing of the Giant Devil Catfish, Bagarius yarrelli.</title>
        <authorList>
            <person name="Jiang W."/>
            <person name="Lv Y."/>
            <person name="Cheng L."/>
            <person name="Yang K."/>
            <person name="Chao B."/>
            <person name="Wang X."/>
            <person name="Li Y."/>
            <person name="Pan X."/>
            <person name="You X."/>
            <person name="Zhang Y."/>
            <person name="Yang J."/>
            <person name="Li J."/>
            <person name="Zhang X."/>
            <person name="Liu S."/>
            <person name="Sun C."/>
            <person name="Yang J."/>
            <person name="Shi Q."/>
        </authorList>
    </citation>
    <scope>NUCLEOTIDE SEQUENCE [LARGE SCALE GENOMIC DNA]</scope>
    <source>
        <strain evidence="2">JWS20170419001</strain>
        <tissue evidence="2">Muscle</tissue>
    </source>
</reference>
<feature type="region of interest" description="Disordered" evidence="1">
    <location>
        <begin position="17"/>
        <end position="53"/>
    </location>
</feature>
<organism evidence="2 3">
    <name type="scientific">Bagarius yarrelli</name>
    <name type="common">Goonch</name>
    <name type="synonym">Bagrus yarrelli</name>
    <dbReference type="NCBI Taxonomy" id="175774"/>
    <lineage>
        <taxon>Eukaryota</taxon>
        <taxon>Metazoa</taxon>
        <taxon>Chordata</taxon>
        <taxon>Craniata</taxon>
        <taxon>Vertebrata</taxon>
        <taxon>Euteleostomi</taxon>
        <taxon>Actinopterygii</taxon>
        <taxon>Neopterygii</taxon>
        <taxon>Teleostei</taxon>
        <taxon>Ostariophysi</taxon>
        <taxon>Siluriformes</taxon>
        <taxon>Sisoridae</taxon>
        <taxon>Sisorinae</taxon>
        <taxon>Bagarius</taxon>
    </lineage>
</organism>
<evidence type="ECO:0000256" key="1">
    <source>
        <dbReference type="SAM" id="MobiDB-lite"/>
    </source>
</evidence>
<keyword evidence="3" id="KW-1185">Reference proteome</keyword>
<dbReference type="AlphaFoldDB" id="A0A556TLQ3"/>
<dbReference type="Proteomes" id="UP000319801">
    <property type="component" value="Unassembled WGS sequence"/>
</dbReference>